<keyword evidence="3" id="KW-1185">Reference proteome</keyword>
<protein>
    <submittedName>
        <fullName evidence="2">Uncharacterized protein</fullName>
    </submittedName>
</protein>
<proteinExistence type="predicted"/>
<dbReference type="Proteomes" id="UP001138757">
    <property type="component" value="Unassembled WGS sequence"/>
</dbReference>
<sequence>MKKRFLASAAGMALAMIALQPVAALANDDAPLKISSEASIKGTQTIVVGAFNVGFIFSSVDNTKATGGMIGAFGGTTKAKSELVGVTPEMMQAITDAAYADFKAQLAAKGFTVADAAAMFGHAEFARVKMMPAPYEASIQLDKKSNGKATYYKPSALPGQFMLPGDITASGMSGIGLNMASGTNQYGVSQFAKAAGQSVVDVVYLIDFSDVKRPGAFSFGGLNVNSGMSVVDDYSKLNLINPAGKTATITFRQPVAVEGDFATMEDTTKGAGIQKAANILGGLAAARGFGGLKFGKTKTFTFTAKPGDYEQGAIKAATLANGRLVDQLAALR</sequence>
<feature type="chain" id="PRO_5040718953" evidence="1">
    <location>
        <begin position="27"/>
        <end position="332"/>
    </location>
</feature>
<keyword evidence="1" id="KW-0732">Signal</keyword>
<feature type="signal peptide" evidence="1">
    <location>
        <begin position="1"/>
        <end position="26"/>
    </location>
</feature>
<comment type="caution">
    <text evidence="2">The sequence shown here is derived from an EMBL/GenBank/DDBJ whole genome shotgun (WGS) entry which is preliminary data.</text>
</comment>
<evidence type="ECO:0000313" key="3">
    <source>
        <dbReference type="Proteomes" id="UP001138757"/>
    </source>
</evidence>
<evidence type="ECO:0000313" key="2">
    <source>
        <dbReference type="EMBL" id="MBT2188516.1"/>
    </source>
</evidence>
<name>A0A9X1DEE3_9SPHN</name>
<reference evidence="2" key="1">
    <citation type="submission" date="2021-05" db="EMBL/GenBank/DDBJ databases">
        <title>Genome of Sphingobium sp. strain.</title>
        <authorList>
            <person name="Fan R."/>
        </authorList>
    </citation>
    <scope>NUCLEOTIDE SEQUENCE</scope>
    <source>
        <strain evidence="2">H33</strain>
    </source>
</reference>
<organism evidence="2 3">
    <name type="scientific">Sphingobium nicotianae</name>
    <dbReference type="NCBI Taxonomy" id="2782607"/>
    <lineage>
        <taxon>Bacteria</taxon>
        <taxon>Pseudomonadati</taxon>
        <taxon>Pseudomonadota</taxon>
        <taxon>Alphaproteobacteria</taxon>
        <taxon>Sphingomonadales</taxon>
        <taxon>Sphingomonadaceae</taxon>
        <taxon>Sphingobium</taxon>
    </lineage>
</organism>
<evidence type="ECO:0000256" key="1">
    <source>
        <dbReference type="SAM" id="SignalP"/>
    </source>
</evidence>
<gene>
    <name evidence="2" type="ORF">KK488_16295</name>
</gene>
<accession>A0A9X1DEE3</accession>
<dbReference type="EMBL" id="JAHGAW010000011">
    <property type="protein sequence ID" value="MBT2188516.1"/>
    <property type="molecule type" value="Genomic_DNA"/>
</dbReference>
<dbReference type="RefSeq" id="WP_214624768.1">
    <property type="nucleotide sequence ID" value="NZ_JAHGAW010000011.1"/>
</dbReference>
<dbReference type="AlphaFoldDB" id="A0A9X1DEE3"/>